<evidence type="ECO:0000313" key="2">
    <source>
        <dbReference type="Proteomes" id="UP000004947"/>
    </source>
</evidence>
<dbReference type="Proteomes" id="UP000004947">
    <property type="component" value="Unassembled WGS sequence"/>
</dbReference>
<proteinExistence type="predicted"/>
<sequence>MTKPIGITICILAGLAGYFVTNHNNQVEENEPQIQEIKTHKKHLKEKEKKAFKMSKVPRETPSIVEAEARLEEKKPRVNVEGEISSPTKESVDISEQTKVHNENIDELRKVSQSIEKNVLKKYTPFLMGLDDEKSLEVYEVLFDHHMNIFDKVATQKNIDMNAEKTARDNKIKELLNENEFKKYLLFLDLNFSQ</sequence>
<keyword evidence="2" id="KW-1185">Reference proteome</keyword>
<evidence type="ECO:0000313" key="1">
    <source>
        <dbReference type="EMBL" id="EDM29228.1"/>
    </source>
</evidence>
<dbReference type="EMBL" id="ABCK01000002">
    <property type="protein sequence ID" value="EDM29228.1"/>
    <property type="molecule type" value="Genomic_DNA"/>
</dbReference>
<dbReference type="AlphaFoldDB" id="A6DGB1"/>
<gene>
    <name evidence="1" type="ORF">LNTAR_22599</name>
</gene>
<accession>A6DGB1</accession>
<organism evidence="1 2">
    <name type="scientific">Lentisphaera araneosa HTCC2155</name>
    <dbReference type="NCBI Taxonomy" id="313628"/>
    <lineage>
        <taxon>Bacteria</taxon>
        <taxon>Pseudomonadati</taxon>
        <taxon>Lentisphaerota</taxon>
        <taxon>Lentisphaeria</taxon>
        <taxon>Lentisphaerales</taxon>
        <taxon>Lentisphaeraceae</taxon>
        <taxon>Lentisphaera</taxon>
    </lineage>
</organism>
<protein>
    <submittedName>
        <fullName evidence="1">Uncharacterized protein</fullName>
    </submittedName>
</protein>
<comment type="caution">
    <text evidence="1">The sequence shown here is derived from an EMBL/GenBank/DDBJ whole genome shotgun (WGS) entry which is preliminary data.</text>
</comment>
<dbReference type="RefSeq" id="WP_007276955.1">
    <property type="nucleotide sequence ID" value="NZ_ABCK01000002.1"/>
</dbReference>
<name>A6DGB1_9BACT</name>
<reference evidence="1 2" key="1">
    <citation type="journal article" date="2010" name="J. Bacteriol.">
        <title>Genome sequence of Lentisphaera araneosa HTCC2155T, the type species of the order Lentisphaerales in the phylum Lentisphaerae.</title>
        <authorList>
            <person name="Thrash J.C."/>
            <person name="Cho J.C."/>
            <person name="Vergin K.L."/>
            <person name="Morris R.M."/>
            <person name="Giovannoni S.J."/>
        </authorList>
    </citation>
    <scope>NUCLEOTIDE SEQUENCE [LARGE SCALE GENOMIC DNA]</scope>
    <source>
        <strain evidence="1 2">HTCC2155</strain>
    </source>
</reference>
<dbReference type="STRING" id="313628.LNTAR_22599"/>